<dbReference type="CDD" id="cd18793">
    <property type="entry name" value="SF2_C_SNF"/>
    <property type="match status" value="1"/>
</dbReference>
<dbReference type="EMBL" id="CAMAPF010000112">
    <property type="protein sequence ID" value="CAH9101646.1"/>
    <property type="molecule type" value="Genomic_DNA"/>
</dbReference>
<comment type="caution">
    <text evidence="7">The sequence shown here is derived from an EMBL/GenBank/DDBJ whole genome shotgun (WGS) entry which is preliminary data.</text>
</comment>
<dbReference type="CDD" id="cd17999">
    <property type="entry name" value="DEXHc_Mot1"/>
    <property type="match status" value="1"/>
</dbReference>
<name>A0AAV0F079_9ASTE</name>
<evidence type="ECO:0000313" key="7">
    <source>
        <dbReference type="EMBL" id="CAH9128821.1"/>
    </source>
</evidence>
<dbReference type="InterPro" id="IPR027417">
    <property type="entry name" value="P-loop_NTPase"/>
</dbReference>
<evidence type="ECO:0000256" key="2">
    <source>
        <dbReference type="ARBA" id="ARBA00022801"/>
    </source>
</evidence>
<dbReference type="InterPro" id="IPR016024">
    <property type="entry name" value="ARM-type_fold"/>
</dbReference>
<dbReference type="PANTHER" id="PTHR36498">
    <property type="entry name" value="TATA-BINDING PROTEIN-ASSOCIATED FACTOR 172"/>
    <property type="match status" value="1"/>
</dbReference>
<sequence length="723" mass="80275">MAVNVMIEVVENVIPMLGDMSSVHSRQGAGMLVSLLVQGLGVELVPYAPLLVVPLLRCMSDSDPSVRQSVTHSFATLVPLLPLARGISAPAGLSDRLSRNQDDVKFLEQLVDNSHIDDYKLSINLKVTLRRYQQEGINWLAFLKRFNLHGILCDDMGLGKTLQASAIVASDIAEHIAANTARNLPPSLIICPSTLVGHWEYEIEKFIDASLVTTLQYCGSAQERISLRCQFNKYNVIVTSYDVVRKDVDSLKQLFWNYCVLDEGHIIKNSKSKVTLAVKQLKAQHRLILSGTPIQNNVLDLWSLFDFLMPGFLGTEKQFHASYGKPLLAARDPKCSAKDAEGGALAMEALHKQVMPFLLRRTKEEVLSDLPEKIIQDRYCDLSPVQLRLYEKFSGSHVKLEISSLVKVNESDSGQGDDVPKASSHVFQAIQYLLKLCSHPLLVLGGRISESISTVLSEFIPDGSSGVSELHKLHHSPKLVALQEILEECGIGIDASSPGGAVNVGQHRVLIFAQHKAFLDIIEKDLFHAQMKNVTYLRLDGSVETDKRFEIVKTFNSDPTIDVLLLTTHVGGLGLNLTSADTLVFMEHDWNPMRDHQAMDRAHRLGQKKVVHVHRLIMRGTLEEKVMSLQRFKVSVANAVINADNSSLKTMNTDQLLDLFTPADGKKAPNASERTDDKLEGEQKWSRGGKGLKAILGGLEDLWDQSQYTEEYNLSHFLAKLNG</sequence>
<proteinExistence type="predicted"/>
<dbReference type="InterPro" id="IPR049730">
    <property type="entry name" value="SNF2/RAD54-like_C"/>
</dbReference>
<feature type="domain" description="Helicase ATP-binding" evidence="4">
    <location>
        <begin position="141"/>
        <end position="311"/>
    </location>
</feature>
<dbReference type="Pfam" id="PF00271">
    <property type="entry name" value="Helicase_C"/>
    <property type="match status" value="1"/>
</dbReference>
<comment type="subcellular location">
    <subcellularLocation>
        <location evidence="1">Plastid</location>
    </subcellularLocation>
</comment>
<dbReference type="InterPro" id="IPR044078">
    <property type="entry name" value="Mot1_ATP-bd"/>
</dbReference>
<dbReference type="InterPro" id="IPR011989">
    <property type="entry name" value="ARM-like"/>
</dbReference>
<reference evidence="7" key="1">
    <citation type="submission" date="2022-07" db="EMBL/GenBank/DDBJ databases">
        <authorList>
            <person name="Macas J."/>
            <person name="Novak P."/>
            <person name="Neumann P."/>
        </authorList>
    </citation>
    <scope>NUCLEOTIDE SEQUENCE</scope>
</reference>
<evidence type="ECO:0000256" key="3">
    <source>
        <dbReference type="SAM" id="MobiDB-lite"/>
    </source>
</evidence>
<organism evidence="7 8">
    <name type="scientific">Cuscuta epithymum</name>
    <dbReference type="NCBI Taxonomy" id="186058"/>
    <lineage>
        <taxon>Eukaryota</taxon>
        <taxon>Viridiplantae</taxon>
        <taxon>Streptophyta</taxon>
        <taxon>Embryophyta</taxon>
        <taxon>Tracheophyta</taxon>
        <taxon>Spermatophyta</taxon>
        <taxon>Magnoliopsida</taxon>
        <taxon>eudicotyledons</taxon>
        <taxon>Gunneridae</taxon>
        <taxon>Pentapetalae</taxon>
        <taxon>asterids</taxon>
        <taxon>lamiids</taxon>
        <taxon>Solanales</taxon>
        <taxon>Convolvulaceae</taxon>
        <taxon>Cuscuteae</taxon>
        <taxon>Cuscuta</taxon>
        <taxon>Cuscuta subgen. Cuscuta</taxon>
    </lineage>
</organism>
<dbReference type="FunFam" id="3.40.50.10810:FF:000009">
    <property type="entry name" value="B-TFIID TATA-box-binding protein-associated factor 1"/>
    <property type="match status" value="1"/>
</dbReference>
<feature type="domain" description="Helicase C-terminal" evidence="5">
    <location>
        <begin position="481"/>
        <end position="652"/>
    </location>
</feature>
<keyword evidence="8" id="KW-1185">Reference proteome</keyword>
<dbReference type="InterPro" id="IPR000330">
    <property type="entry name" value="SNF2_N"/>
</dbReference>
<dbReference type="PROSITE" id="PS51194">
    <property type="entry name" value="HELICASE_CTER"/>
    <property type="match status" value="1"/>
</dbReference>
<dbReference type="Gene3D" id="1.25.10.10">
    <property type="entry name" value="Leucine-rich Repeat Variant"/>
    <property type="match status" value="1"/>
</dbReference>
<evidence type="ECO:0000313" key="8">
    <source>
        <dbReference type="Proteomes" id="UP001152523"/>
    </source>
</evidence>
<dbReference type="InterPro" id="IPR014001">
    <property type="entry name" value="Helicase_ATP-bd"/>
</dbReference>
<feature type="region of interest" description="Disordered" evidence="3">
    <location>
        <begin position="663"/>
        <end position="684"/>
    </location>
</feature>
<evidence type="ECO:0000256" key="1">
    <source>
        <dbReference type="ARBA" id="ARBA00004474"/>
    </source>
</evidence>
<dbReference type="EMBL" id="CAMAPF010000953">
    <property type="protein sequence ID" value="CAH9128821.1"/>
    <property type="molecule type" value="Genomic_DNA"/>
</dbReference>
<dbReference type="InterPro" id="IPR038718">
    <property type="entry name" value="SNF2-like_sf"/>
</dbReference>
<evidence type="ECO:0008006" key="9">
    <source>
        <dbReference type="Google" id="ProtNLM"/>
    </source>
</evidence>
<evidence type="ECO:0000259" key="4">
    <source>
        <dbReference type="PROSITE" id="PS51192"/>
    </source>
</evidence>
<dbReference type="SUPFAM" id="SSF52540">
    <property type="entry name" value="P-loop containing nucleoside triphosphate hydrolases"/>
    <property type="match status" value="2"/>
</dbReference>
<dbReference type="InterPro" id="IPR044972">
    <property type="entry name" value="Mot1"/>
</dbReference>
<evidence type="ECO:0000259" key="5">
    <source>
        <dbReference type="PROSITE" id="PS51194"/>
    </source>
</evidence>
<dbReference type="GO" id="GO:0017025">
    <property type="term" value="F:TBP-class protein binding"/>
    <property type="evidence" value="ECO:0007669"/>
    <property type="project" value="InterPro"/>
</dbReference>
<dbReference type="GO" id="GO:0009536">
    <property type="term" value="C:plastid"/>
    <property type="evidence" value="ECO:0007669"/>
    <property type="project" value="UniProtKB-SubCell"/>
</dbReference>
<feature type="compositionally biased region" description="Basic and acidic residues" evidence="3">
    <location>
        <begin position="673"/>
        <end position="684"/>
    </location>
</feature>
<accession>A0AAV0F079</accession>
<dbReference type="SMART" id="SM00490">
    <property type="entry name" value="HELICc"/>
    <property type="match status" value="1"/>
</dbReference>
<dbReference type="SUPFAM" id="SSF48371">
    <property type="entry name" value="ARM repeat"/>
    <property type="match status" value="1"/>
</dbReference>
<dbReference type="GO" id="GO:0003677">
    <property type="term" value="F:DNA binding"/>
    <property type="evidence" value="ECO:0007669"/>
    <property type="project" value="InterPro"/>
</dbReference>
<protein>
    <recommendedName>
        <fullName evidence="9">TATA-binding protein-associated factor BTAF1</fullName>
    </recommendedName>
</protein>
<evidence type="ECO:0000313" key="6">
    <source>
        <dbReference type="EMBL" id="CAH9101646.1"/>
    </source>
</evidence>
<dbReference type="GO" id="GO:0016887">
    <property type="term" value="F:ATP hydrolysis activity"/>
    <property type="evidence" value="ECO:0007669"/>
    <property type="project" value="InterPro"/>
</dbReference>
<keyword evidence="2" id="KW-0378">Hydrolase</keyword>
<dbReference type="GO" id="GO:0005524">
    <property type="term" value="F:ATP binding"/>
    <property type="evidence" value="ECO:0007669"/>
    <property type="project" value="InterPro"/>
</dbReference>
<dbReference type="AlphaFoldDB" id="A0AAV0F079"/>
<dbReference type="Gene3D" id="3.40.50.300">
    <property type="entry name" value="P-loop containing nucleotide triphosphate hydrolases"/>
    <property type="match status" value="1"/>
</dbReference>
<gene>
    <name evidence="6" type="ORF">CEPIT_LOCUS15697</name>
    <name evidence="7" type="ORF">CEPIT_LOCUS29371</name>
</gene>
<dbReference type="Pfam" id="PF00176">
    <property type="entry name" value="SNF2-rel_dom"/>
    <property type="match status" value="1"/>
</dbReference>
<dbReference type="Gene3D" id="3.40.50.10810">
    <property type="entry name" value="Tandem AAA-ATPase domain"/>
    <property type="match status" value="1"/>
</dbReference>
<dbReference type="FunFam" id="3.40.50.300:FF:001793">
    <property type="entry name" value="TATA-binding protein-associated factor"/>
    <property type="match status" value="1"/>
</dbReference>
<dbReference type="PANTHER" id="PTHR36498:SF1">
    <property type="entry name" value="TATA-BINDING PROTEIN-ASSOCIATED FACTOR 172"/>
    <property type="match status" value="1"/>
</dbReference>
<dbReference type="Proteomes" id="UP001152523">
    <property type="component" value="Unassembled WGS sequence"/>
</dbReference>
<dbReference type="InterPro" id="IPR001650">
    <property type="entry name" value="Helicase_C-like"/>
</dbReference>
<dbReference type="SMART" id="SM00487">
    <property type="entry name" value="DEXDc"/>
    <property type="match status" value="1"/>
</dbReference>
<dbReference type="PROSITE" id="PS51192">
    <property type="entry name" value="HELICASE_ATP_BIND_1"/>
    <property type="match status" value="1"/>
</dbReference>